<evidence type="ECO:0000313" key="2">
    <source>
        <dbReference type="Proteomes" id="UP001549207"/>
    </source>
</evidence>
<reference evidence="1" key="1">
    <citation type="submission" date="2024-06" db="EMBL/GenBank/DDBJ databases">
        <title>Genomic Encyclopedia of Type Strains, Phase IV (KMG-IV): sequencing the most valuable type-strain genomes for metagenomic binning, comparative biology and taxonomic classification.</title>
        <authorList>
            <person name="Goeker M."/>
        </authorList>
    </citation>
    <scope>NUCLEOTIDE SEQUENCE</scope>
    <source>
        <strain evidence="1">SJCon</strain>
    </source>
</reference>
<comment type="caution">
    <text evidence="1">The sequence shown here is derived from an EMBL/GenBank/DDBJ whole genome shotgun (WGS) entry which is preliminary data.</text>
</comment>
<accession>A0ACC6TDJ0</accession>
<dbReference type="EMBL" id="JBEPNJ010000004">
    <property type="protein sequence ID" value="MET3771797.1"/>
    <property type="molecule type" value="Genomic_DNA"/>
</dbReference>
<evidence type="ECO:0000313" key="1">
    <source>
        <dbReference type="EMBL" id="MET3771797.1"/>
    </source>
</evidence>
<dbReference type="Proteomes" id="UP001549207">
    <property type="component" value="Unassembled WGS sequence"/>
</dbReference>
<proteinExistence type="predicted"/>
<keyword evidence="2" id="KW-1185">Reference proteome</keyword>
<organism evidence="1 2">
    <name type="scientific">Arthrobacter nitrophenolicus</name>
    <dbReference type="NCBI Taxonomy" id="683150"/>
    <lineage>
        <taxon>Bacteria</taxon>
        <taxon>Bacillati</taxon>
        <taxon>Actinomycetota</taxon>
        <taxon>Actinomycetes</taxon>
        <taxon>Micrococcales</taxon>
        <taxon>Micrococcaceae</taxon>
        <taxon>Arthrobacter</taxon>
    </lineage>
</organism>
<protein>
    <submittedName>
        <fullName evidence="1">Uncharacterized protein</fullName>
    </submittedName>
</protein>
<sequence length="204" mass="22291">MGLTGSPVTAAGLAEIKPHNDAAIRKGLYQLRAYLLQSNAARGTGKPSGGPPSAGAKRPAWIAGSEPERTSVWLVTYSPWSQKGPPTHVRVFAHELKATELLKKGPLPALDRLLVSRRELPKIELPKVMPFPHPSKHGLFGLAVEPLVRDRFAGAFQRPLAGRQRVRRKGPDVLWRELGDLFRELADETGDGYWREVAGELSAG</sequence>
<gene>
    <name evidence="1" type="ORF">ABIC98_001434</name>
</gene>
<name>A0ACC6TDJ0_9MICC</name>